<dbReference type="EMBL" id="JWZT01004318">
    <property type="protein sequence ID" value="KII64386.1"/>
    <property type="molecule type" value="Genomic_DNA"/>
</dbReference>
<comment type="caution">
    <text evidence="1">The sequence shown here is derived from an EMBL/GenBank/DDBJ whole genome shotgun (WGS) entry which is preliminary data.</text>
</comment>
<gene>
    <name evidence="1" type="ORF">RF11_08352</name>
</gene>
<proteinExistence type="predicted"/>
<accession>A0A0C2MBL1</accession>
<name>A0A0C2MBL1_THEKT</name>
<dbReference type="Proteomes" id="UP000031668">
    <property type="component" value="Unassembled WGS sequence"/>
</dbReference>
<evidence type="ECO:0000313" key="2">
    <source>
        <dbReference type="Proteomes" id="UP000031668"/>
    </source>
</evidence>
<reference evidence="1 2" key="1">
    <citation type="journal article" date="2014" name="Genome Biol. Evol.">
        <title>The genome of the myxosporean Thelohanellus kitauei shows adaptations to nutrient acquisition within its fish host.</title>
        <authorList>
            <person name="Yang Y."/>
            <person name="Xiong J."/>
            <person name="Zhou Z."/>
            <person name="Huo F."/>
            <person name="Miao W."/>
            <person name="Ran C."/>
            <person name="Liu Y."/>
            <person name="Zhang J."/>
            <person name="Feng J."/>
            <person name="Wang M."/>
            <person name="Wang M."/>
            <person name="Wang L."/>
            <person name="Yao B."/>
        </authorList>
    </citation>
    <scope>NUCLEOTIDE SEQUENCE [LARGE SCALE GENOMIC DNA]</scope>
    <source>
        <strain evidence="1">Wuqing</strain>
    </source>
</reference>
<protein>
    <submittedName>
        <fullName evidence="1">Uncharacterized protein</fullName>
    </submittedName>
</protein>
<dbReference type="AlphaFoldDB" id="A0A0C2MBL1"/>
<organism evidence="1 2">
    <name type="scientific">Thelohanellus kitauei</name>
    <name type="common">Myxosporean</name>
    <dbReference type="NCBI Taxonomy" id="669202"/>
    <lineage>
        <taxon>Eukaryota</taxon>
        <taxon>Metazoa</taxon>
        <taxon>Cnidaria</taxon>
        <taxon>Myxozoa</taxon>
        <taxon>Myxosporea</taxon>
        <taxon>Bivalvulida</taxon>
        <taxon>Platysporina</taxon>
        <taxon>Myxobolidae</taxon>
        <taxon>Thelohanellus</taxon>
    </lineage>
</organism>
<keyword evidence="2" id="KW-1185">Reference proteome</keyword>
<sequence length="127" mass="15134">MSFKNMKNWELQYKFWKEGPNYFLFYFQELYEHPDALKQVLYASRDGGKTLGKWKPAIGGKRLYIEQFIPIKHVLFGKSGINRTFFYADRKFHIFSSQRLERNETAFPSEYNPSCIYKLVKKGPLVS</sequence>
<evidence type="ECO:0000313" key="1">
    <source>
        <dbReference type="EMBL" id="KII64386.1"/>
    </source>
</evidence>